<dbReference type="GO" id="GO:0003678">
    <property type="term" value="F:DNA helicase activity"/>
    <property type="evidence" value="ECO:0007669"/>
    <property type="project" value="InterPro"/>
</dbReference>
<dbReference type="InterPro" id="IPR027417">
    <property type="entry name" value="P-loop_NTPase"/>
</dbReference>
<dbReference type="Pfam" id="PF00580">
    <property type="entry name" value="UvrD-helicase"/>
    <property type="match status" value="1"/>
</dbReference>
<dbReference type="InterPro" id="IPR014016">
    <property type="entry name" value="UvrD-like_ATP-bd"/>
</dbReference>
<dbReference type="AlphaFoldDB" id="A0AAE5S4N8"/>
<dbReference type="RefSeq" id="WP_046266876.1">
    <property type="nucleotide sequence ID" value="NZ_NBAQ01000014.1"/>
</dbReference>
<dbReference type="SUPFAM" id="SSF52540">
    <property type="entry name" value="P-loop containing nucleoside triphosphate hydrolases"/>
    <property type="match status" value="1"/>
</dbReference>
<organism evidence="6 7">
    <name type="scientific">Pseudomonas syringae pv. syringae</name>
    <dbReference type="NCBI Taxonomy" id="321"/>
    <lineage>
        <taxon>Bacteria</taxon>
        <taxon>Pseudomonadati</taxon>
        <taxon>Pseudomonadota</taxon>
        <taxon>Gammaproteobacteria</taxon>
        <taxon>Pseudomonadales</taxon>
        <taxon>Pseudomonadaceae</taxon>
        <taxon>Pseudomonas</taxon>
        <taxon>Pseudomonas syringae</taxon>
    </lineage>
</organism>
<evidence type="ECO:0000313" key="7">
    <source>
        <dbReference type="Proteomes" id="UP000237295"/>
    </source>
</evidence>
<proteinExistence type="predicted"/>
<keyword evidence="1" id="KW-0547">Nucleotide-binding</keyword>
<dbReference type="InterPro" id="IPR000212">
    <property type="entry name" value="DNA_helicase_UvrD/REP"/>
</dbReference>
<accession>A0AAE5S4N8</accession>
<evidence type="ECO:0000313" key="6">
    <source>
        <dbReference type="EMBL" id="POQ01656.1"/>
    </source>
</evidence>
<dbReference type="PANTHER" id="PTHR11070">
    <property type="entry name" value="UVRD / RECB / PCRA DNA HELICASE FAMILY MEMBER"/>
    <property type="match status" value="1"/>
</dbReference>
<dbReference type="GO" id="GO:0016787">
    <property type="term" value="F:hydrolase activity"/>
    <property type="evidence" value="ECO:0007669"/>
    <property type="project" value="UniProtKB-KW"/>
</dbReference>
<evidence type="ECO:0000256" key="2">
    <source>
        <dbReference type="ARBA" id="ARBA00022801"/>
    </source>
</evidence>
<dbReference type="GO" id="GO:0005524">
    <property type="term" value="F:ATP binding"/>
    <property type="evidence" value="ECO:0007669"/>
    <property type="project" value="UniProtKB-KW"/>
</dbReference>
<evidence type="ECO:0000256" key="4">
    <source>
        <dbReference type="ARBA" id="ARBA00022840"/>
    </source>
</evidence>
<gene>
    <name evidence="6" type="ORF">CXB42_21065</name>
</gene>
<feature type="domain" description="UvrD-like helicase ATP-binding" evidence="5">
    <location>
        <begin position="5"/>
        <end position="66"/>
    </location>
</feature>
<keyword evidence="3 6" id="KW-0347">Helicase</keyword>
<evidence type="ECO:0000256" key="3">
    <source>
        <dbReference type="ARBA" id="ARBA00022806"/>
    </source>
</evidence>
<protein>
    <submittedName>
        <fullName evidence="6">RNA helicase</fullName>
    </submittedName>
</protein>
<dbReference type="GO" id="GO:0003677">
    <property type="term" value="F:DNA binding"/>
    <property type="evidence" value="ECO:0007669"/>
    <property type="project" value="InterPro"/>
</dbReference>
<comment type="caution">
    <text evidence="6">The sequence shown here is derived from an EMBL/GenBank/DDBJ whole genome shotgun (WGS) entry which is preliminary data.</text>
</comment>
<keyword evidence="4" id="KW-0067">ATP-binding</keyword>
<sequence length="388" mass="43444">MPNKLCMAGAGSGKTHKVIIESIAEIQRGGKVLVVTYTTSNQQELKRRFLEVFGTHSDRFVVKGLFSFYLEDMVRPYQQALFPQRIDGICFNQRNPHMKQDSTFMLPGRAEQLDDKSYNPKHFLTSCKTKAHTGFLAKLASRIMKATKNSAAVRLGEIYTQVFFDEVQDLVGWDYEVLKGLNKVMPTPITCVGDFRQTVYETTFGQKTPKTAAEKITAFKSMGFEDESMTLNRRSIQPICDVADAVHNGAYEATKSAMTEIPPEFSHHLGTFIVKESDVAEYIKVFDPMVLRWSVTSGAKLLPIKARCYNFGGSKGLGFDRVLVLPTENQLNFVLDGLKPFPAKDETAQNKMYVAITRARYSLGFIVADKKAAGLRFPIWAKAPADGN</sequence>
<evidence type="ECO:0000256" key="1">
    <source>
        <dbReference type="ARBA" id="ARBA00022741"/>
    </source>
</evidence>
<dbReference type="Gene3D" id="3.40.50.300">
    <property type="entry name" value="P-loop containing nucleotide triphosphate hydrolases"/>
    <property type="match status" value="2"/>
</dbReference>
<dbReference type="Proteomes" id="UP000237295">
    <property type="component" value="Unassembled WGS sequence"/>
</dbReference>
<reference evidence="6 7" key="1">
    <citation type="submission" date="2017-03" db="EMBL/GenBank/DDBJ databases">
        <authorList>
            <person name="Hulin M.T."/>
        </authorList>
    </citation>
    <scope>NUCLEOTIDE SEQUENCE [LARGE SCALE GENOMIC DNA]</scope>
    <source>
        <strain evidence="6 7">5264</strain>
    </source>
</reference>
<name>A0AAE5S4N8_PSESY</name>
<dbReference type="EMBL" id="NBAQ01000014">
    <property type="protein sequence ID" value="POQ01656.1"/>
    <property type="molecule type" value="Genomic_DNA"/>
</dbReference>
<evidence type="ECO:0000259" key="5">
    <source>
        <dbReference type="Pfam" id="PF00580"/>
    </source>
</evidence>
<keyword evidence="2" id="KW-0378">Hydrolase</keyword>